<evidence type="ECO:0000256" key="12">
    <source>
        <dbReference type="RuleBase" id="RU003684"/>
    </source>
</evidence>
<dbReference type="InterPro" id="IPR023696">
    <property type="entry name" value="Ureohydrolase_dom_sf"/>
</dbReference>
<dbReference type="InterPro" id="IPR006035">
    <property type="entry name" value="Ureohydrolase"/>
</dbReference>
<dbReference type="GO" id="GO:0000050">
    <property type="term" value="P:urea cycle"/>
    <property type="evidence" value="ECO:0007669"/>
    <property type="project" value="UniProtKB-UniPathway"/>
</dbReference>
<comment type="catalytic activity">
    <reaction evidence="8 13">
        <text>L-arginine + H2O = urea + L-ornithine</text>
        <dbReference type="Rhea" id="RHEA:20569"/>
        <dbReference type="ChEBI" id="CHEBI:15377"/>
        <dbReference type="ChEBI" id="CHEBI:16199"/>
        <dbReference type="ChEBI" id="CHEBI:32682"/>
        <dbReference type="ChEBI" id="CHEBI:46911"/>
        <dbReference type="EC" id="3.5.3.1"/>
    </reaction>
</comment>
<dbReference type="InterPro" id="IPR020855">
    <property type="entry name" value="Ureohydrolase_Mn_BS"/>
</dbReference>
<evidence type="ECO:0000256" key="13">
    <source>
        <dbReference type="RuleBase" id="RU361159"/>
    </source>
</evidence>
<dbReference type="STRING" id="86416.Clopa_1672"/>
<dbReference type="FunFam" id="3.40.800.10:FF:000012">
    <property type="entry name" value="Arginase"/>
    <property type="match status" value="1"/>
</dbReference>
<dbReference type="eggNOG" id="COG0010">
    <property type="taxonomic scope" value="Bacteria"/>
</dbReference>
<dbReference type="InterPro" id="IPR014033">
    <property type="entry name" value="Arginase"/>
</dbReference>
<dbReference type="PANTHER" id="PTHR43782:SF3">
    <property type="entry name" value="ARGINASE"/>
    <property type="match status" value="1"/>
</dbReference>
<keyword evidence="6 12" id="KW-0378">Hydrolase</keyword>
<evidence type="ECO:0000313" key="14">
    <source>
        <dbReference type="EMBL" id="AGK96597.1"/>
    </source>
</evidence>
<keyword evidence="15" id="KW-1185">Reference proteome</keyword>
<feature type="binding site" evidence="10">
    <location>
        <position position="99"/>
    </location>
    <ligand>
        <name>Mn(2+)</name>
        <dbReference type="ChEBI" id="CHEBI:29035"/>
        <label>1</label>
    </ligand>
</feature>
<evidence type="ECO:0000256" key="1">
    <source>
        <dbReference type="ARBA" id="ARBA00005098"/>
    </source>
</evidence>
<feature type="binding site" evidence="10">
    <location>
        <position position="126"/>
    </location>
    <ligand>
        <name>Mn(2+)</name>
        <dbReference type="ChEBI" id="CHEBI:29035"/>
        <label>2</label>
    </ligand>
</feature>
<protein>
    <recommendedName>
        <fullName evidence="3 9">Arginase</fullName>
        <ecNumber evidence="2 9">3.5.3.1</ecNumber>
    </recommendedName>
</protein>
<evidence type="ECO:0000256" key="2">
    <source>
        <dbReference type="ARBA" id="ARBA00012168"/>
    </source>
</evidence>
<dbReference type="PRINTS" id="PR00116">
    <property type="entry name" value="ARGINASE"/>
</dbReference>
<organism evidence="14 15">
    <name type="scientific">Clostridium pasteurianum BC1</name>
    <dbReference type="NCBI Taxonomy" id="86416"/>
    <lineage>
        <taxon>Bacteria</taxon>
        <taxon>Bacillati</taxon>
        <taxon>Bacillota</taxon>
        <taxon>Clostridia</taxon>
        <taxon>Eubacteriales</taxon>
        <taxon>Clostridiaceae</taxon>
        <taxon>Clostridium</taxon>
    </lineage>
</organism>
<evidence type="ECO:0000256" key="5">
    <source>
        <dbReference type="ARBA" id="ARBA00022723"/>
    </source>
</evidence>
<dbReference type="AlphaFoldDB" id="R4K0I8"/>
<feature type="binding site" evidence="10">
    <location>
        <position position="229"/>
    </location>
    <ligand>
        <name>Mn(2+)</name>
        <dbReference type="ChEBI" id="CHEBI:29035"/>
        <label>1</label>
    </ligand>
</feature>
<dbReference type="SUPFAM" id="SSF52768">
    <property type="entry name" value="Arginase/deacetylase"/>
    <property type="match status" value="1"/>
</dbReference>
<evidence type="ECO:0000256" key="8">
    <source>
        <dbReference type="ARBA" id="ARBA00047391"/>
    </source>
</evidence>
<dbReference type="UniPathway" id="UPA00158">
    <property type="reaction ID" value="UER00270"/>
</dbReference>
<evidence type="ECO:0000256" key="9">
    <source>
        <dbReference type="NCBIfam" id="TIGR01229"/>
    </source>
</evidence>
<keyword evidence="4 13" id="KW-0056">Arginine metabolism</keyword>
<dbReference type="EC" id="3.5.3.1" evidence="2 9"/>
<dbReference type="EMBL" id="CP003261">
    <property type="protein sequence ID" value="AGK96597.1"/>
    <property type="molecule type" value="Genomic_DNA"/>
</dbReference>
<evidence type="ECO:0000256" key="3">
    <source>
        <dbReference type="ARBA" id="ARBA00018123"/>
    </source>
</evidence>
<dbReference type="PROSITE" id="PS01053">
    <property type="entry name" value="ARGINASE_1"/>
    <property type="match status" value="1"/>
</dbReference>
<dbReference type="PIRSF" id="PIRSF036979">
    <property type="entry name" value="Arginase"/>
    <property type="match status" value="1"/>
</dbReference>
<evidence type="ECO:0000256" key="11">
    <source>
        <dbReference type="PROSITE-ProRule" id="PRU00742"/>
    </source>
</evidence>
<dbReference type="Pfam" id="PF00491">
    <property type="entry name" value="Arginase"/>
    <property type="match status" value="1"/>
</dbReference>
<dbReference type="KEGG" id="cpas:Clopa_1672"/>
<sequence>MIVNMIGVPLFYGSDRKGVDFAPDKLRENKIIDVIHNDHHEIYDCGNIFVPQINEDNKYSSNSKLKYLKPIIDVNTNLAHEVYSSFTAGSFPFVVGGDHSLGLGSISGASKYYKNLAVIWVDAHTDINTDQTSESGNVHGMPLAAAMGIGPASLTDLYFKGTKVNPENVFIIGARSIDKGEFSLIEERGLTVYSTGDIKNKGIESILREIHHKLIERNVDAVHLSFDIDCLDPSMVPGTGTPVMNGMSVDDAKFLLKYLMDTRLIKSMDLVELNTLLDKNNSTTKLVLDLVDWTFKNLN</sequence>
<accession>R4K0I8</accession>
<keyword evidence="7 10" id="KW-0464">Manganese</keyword>
<dbReference type="OrthoDB" id="9788689at2"/>
<dbReference type="Proteomes" id="UP000013523">
    <property type="component" value="Chromosome"/>
</dbReference>
<gene>
    <name evidence="14" type="ORF">Clopa_1672</name>
</gene>
<dbReference type="HOGENOM" id="CLU_039478_6_2_9"/>
<dbReference type="CDD" id="cd09989">
    <property type="entry name" value="Arginase"/>
    <property type="match status" value="1"/>
</dbReference>
<dbReference type="PANTHER" id="PTHR43782">
    <property type="entry name" value="ARGINASE"/>
    <property type="match status" value="1"/>
</dbReference>
<comment type="pathway">
    <text evidence="1">Nitrogen metabolism; urea cycle; L-ornithine and urea from L-arginine: step 1/1.</text>
</comment>
<dbReference type="GO" id="GO:0006525">
    <property type="term" value="P:arginine metabolic process"/>
    <property type="evidence" value="ECO:0007669"/>
    <property type="project" value="UniProtKB-KW"/>
</dbReference>
<dbReference type="GO" id="GO:0005737">
    <property type="term" value="C:cytoplasm"/>
    <property type="evidence" value="ECO:0007669"/>
    <property type="project" value="TreeGrafter"/>
</dbReference>
<dbReference type="RefSeq" id="WP_015614916.1">
    <property type="nucleotide sequence ID" value="NC_021182.1"/>
</dbReference>
<evidence type="ECO:0000256" key="6">
    <source>
        <dbReference type="ARBA" id="ARBA00022801"/>
    </source>
</evidence>
<reference evidence="14 15" key="1">
    <citation type="submission" date="2012-01" db="EMBL/GenBank/DDBJ databases">
        <title>Complete sequence of chromosome of Clostridium pasteurianum BC1.</title>
        <authorList>
            <consortium name="US DOE Joint Genome Institute"/>
            <person name="Lucas S."/>
            <person name="Han J."/>
            <person name="Lapidus A."/>
            <person name="Cheng J.-F."/>
            <person name="Goodwin L."/>
            <person name="Pitluck S."/>
            <person name="Peters L."/>
            <person name="Mikhailova N."/>
            <person name="Teshima H."/>
            <person name="Detter J.C."/>
            <person name="Han C."/>
            <person name="Tapia R."/>
            <person name="Land M."/>
            <person name="Hauser L."/>
            <person name="Kyrpides N."/>
            <person name="Ivanova N."/>
            <person name="Pagani I."/>
            <person name="Dunn J."/>
            <person name="Taghavi S."/>
            <person name="Francis A."/>
            <person name="van der Lelie D."/>
            <person name="Woyke T."/>
        </authorList>
    </citation>
    <scope>NUCLEOTIDE SEQUENCE [LARGE SCALE GENOMIC DNA]</scope>
    <source>
        <strain evidence="14 15">BC1</strain>
    </source>
</reference>
<dbReference type="Gene3D" id="3.40.800.10">
    <property type="entry name" value="Ureohydrolase domain"/>
    <property type="match status" value="1"/>
</dbReference>
<keyword evidence="5 10" id="KW-0479">Metal-binding</keyword>
<feature type="binding site" evidence="10">
    <location>
        <position position="227"/>
    </location>
    <ligand>
        <name>Mn(2+)</name>
        <dbReference type="ChEBI" id="CHEBI:29035"/>
        <label>1</label>
    </ligand>
</feature>
<dbReference type="NCBIfam" id="TIGR01229">
    <property type="entry name" value="rocF_arginase"/>
    <property type="match status" value="1"/>
</dbReference>
<evidence type="ECO:0000256" key="10">
    <source>
        <dbReference type="PIRSR" id="PIRSR036979-1"/>
    </source>
</evidence>
<name>R4K0I8_CLOPA</name>
<dbReference type="PROSITE" id="PS51409">
    <property type="entry name" value="ARGINASE_2"/>
    <property type="match status" value="1"/>
</dbReference>
<comment type="similarity">
    <text evidence="11 12">Belongs to the arginase family.</text>
</comment>
<comment type="cofactor">
    <cofactor evidence="10 13">
        <name>Mn(2+)</name>
        <dbReference type="ChEBI" id="CHEBI:29035"/>
    </cofactor>
    <text evidence="10 13">Binds 2 manganese ions per subunit.</text>
</comment>
<feature type="binding site" evidence="10">
    <location>
        <position position="124"/>
    </location>
    <ligand>
        <name>Mn(2+)</name>
        <dbReference type="ChEBI" id="CHEBI:29035"/>
        <label>2</label>
    </ligand>
</feature>
<dbReference type="GO" id="GO:0030145">
    <property type="term" value="F:manganese ion binding"/>
    <property type="evidence" value="ECO:0007669"/>
    <property type="project" value="TreeGrafter"/>
</dbReference>
<proteinExistence type="inferred from homology"/>
<dbReference type="GO" id="GO:0004053">
    <property type="term" value="F:arginase activity"/>
    <property type="evidence" value="ECO:0007669"/>
    <property type="project" value="UniProtKB-UniRule"/>
</dbReference>
<evidence type="ECO:0000256" key="4">
    <source>
        <dbReference type="ARBA" id="ARBA00022503"/>
    </source>
</evidence>
<evidence type="ECO:0000256" key="7">
    <source>
        <dbReference type="ARBA" id="ARBA00023211"/>
    </source>
</evidence>
<evidence type="ECO:0000313" key="15">
    <source>
        <dbReference type="Proteomes" id="UP000013523"/>
    </source>
</evidence>
<feature type="binding site" evidence="10">
    <location>
        <position position="122"/>
    </location>
    <ligand>
        <name>Mn(2+)</name>
        <dbReference type="ChEBI" id="CHEBI:29035"/>
        <label>1</label>
    </ligand>
</feature>
<dbReference type="PATRIC" id="fig|86416.3.peg.1649"/>